<evidence type="ECO:0000313" key="5">
    <source>
        <dbReference type="RefSeq" id="XP_033357195.1"/>
    </source>
</evidence>
<dbReference type="InterPro" id="IPR011333">
    <property type="entry name" value="SKP1/BTB/POZ_sf"/>
</dbReference>
<dbReference type="InterPro" id="IPR000210">
    <property type="entry name" value="BTB/POZ_dom"/>
</dbReference>
<dbReference type="PROSITE" id="PS50012">
    <property type="entry name" value="RCC1_3"/>
    <property type="match status" value="4"/>
</dbReference>
<dbReference type="Pfam" id="PF07707">
    <property type="entry name" value="BACK"/>
    <property type="match status" value="1"/>
</dbReference>
<dbReference type="InterPro" id="IPR051625">
    <property type="entry name" value="Signaling_Regulatory_Domain"/>
</dbReference>
<dbReference type="PROSITE" id="PS50097">
    <property type="entry name" value="BTB"/>
    <property type="match status" value="1"/>
</dbReference>
<accession>A0A6J3KVS1</accession>
<dbReference type="Proteomes" id="UP000504631">
    <property type="component" value="Unplaced"/>
</dbReference>
<dbReference type="SMART" id="SM00225">
    <property type="entry name" value="BTB"/>
    <property type="match status" value="1"/>
</dbReference>
<dbReference type="SUPFAM" id="SSF54695">
    <property type="entry name" value="POZ domain"/>
    <property type="match status" value="1"/>
</dbReference>
<keyword evidence="4" id="KW-1185">Reference proteome</keyword>
<evidence type="ECO:0000256" key="1">
    <source>
        <dbReference type="ARBA" id="ARBA00022737"/>
    </source>
</evidence>
<feature type="repeat" description="RCC1" evidence="2">
    <location>
        <begin position="152"/>
        <end position="206"/>
    </location>
</feature>
<dbReference type="GeneID" id="117237390"/>
<evidence type="ECO:0000259" key="3">
    <source>
        <dbReference type="PROSITE" id="PS50097"/>
    </source>
</evidence>
<dbReference type="PANTHER" id="PTHR22872">
    <property type="entry name" value="BTK-BINDING PROTEIN-RELATED"/>
    <property type="match status" value="1"/>
</dbReference>
<name>A0A6J3KVS1_9HYME</name>
<dbReference type="Gene3D" id="6.10.250.3030">
    <property type="match status" value="1"/>
</dbReference>
<evidence type="ECO:0000256" key="2">
    <source>
        <dbReference type="PROSITE-ProRule" id="PRU00235"/>
    </source>
</evidence>
<proteinExistence type="predicted"/>
<sequence>MNISMYYDLKNWSIFSLLEPKFISNVRMAIVYGKAANETLLVTKDDMVYGIGNNTYGCLGTGDTQSTIYPKKIEALCGKSIKTFAYGKGPHVLALTEEGKVYSWGYNDYCELGNKSTNEGLTPTLVPSVLNDKFVVDIACGGHHSLALTNKGEIYAWGHNVSGQVGCGTILSTVQPIPKLLNVGLNGKKVVHISCGDSSSVAVTDSGEVYSWGHNGVGQLGLGNCTSQVEPQKVATFAKIVIEKVVCGYMHTLALSDEGVLYVWGANSYGQLGLNTDSNVWIPTKTTSDLVIQVHGKPIHVHKAVLKIRCHYFRTMFQEHWVENSQSIIEHEQFSYDVYKTFLKYLYTNEVELSQENALELLDLANVYSENQLKRHCIQMINKKITVTNVAYLYSISIQYNAKELEEYCFKFALNHMTAVVQTEDFAKLDENIMKTFIVKAAQAGIFKT</sequence>
<dbReference type="Pfam" id="PF00415">
    <property type="entry name" value="RCC1"/>
    <property type="match status" value="4"/>
</dbReference>
<dbReference type="InterPro" id="IPR000408">
    <property type="entry name" value="Reg_chr_condens"/>
</dbReference>
<dbReference type="InterPro" id="IPR009091">
    <property type="entry name" value="RCC1/BLIP-II"/>
</dbReference>
<dbReference type="AlphaFoldDB" id="A0A6J3KVS1"/>
<keyword evidence="1" id="KW-0677">Repeat</keyword>
<dbReference type="PRINTS" id="PR00633">
    <property type="entry name" value="RCCNDNSATION"/>
</dbReference>
<dbReference type="Gene3D" id="1.25.40.420">
    <property type="match status" value="1"/>
</dbReference>
<evidence type="ECO:0000313" key="4">
    <source>
        <dbReference type="Proteomes" id="UP000504631"/>
    </source>
</evidence>
<dbReference type="Gene3D" id="2.130.10.30">
    <property type="entry name" value="Regulator of chromosome condensation 1/beta-lactamase-inhibitor protein II"/>
    <property type="match status" value="1"/>
</dbReference>
<dbReference type="CDD" id="cd18498">
    <property type="entry name" value="BACK_RCBTB1_2"/>
    <property type="match status" value="1"/>
</dbReference>
<dbReference type="InterPro" id="IPR011705">
    <property type="entry name" value="BACK"/>
</dbReference>
<dbReference type="SUPFAM" id="SSF50985">
    <property type="entry name" value="RCC1/BLIP-II"/>
    <property type="match status" value="1"/>
</dbReference>
<dbReference type="CDD" id="cd18298">
    <property type="entry name" value="BTB_POZ_RCBTB1_2"/>
    <property type="match status" value="1"/>
</dbReference>
<dbReference type="RefSeq" id="XP_033357195.1">
    <property type="nucleotide sequence ID" value="XM_033501304.1"/>
</dbReference>
<protein>
    <submittedName>
        <fullName evidence="5">RCC1 and BTB domain-containing protein 1-like isoform X3</fullName>
    </submittedName>
</protein>
<gene>
    <name evidence="5" type="primary">LOC117237390</name>
</gene>
<feature type="domain" description="BTB" evidence="3">
    <location>
        <begin position="288"/>
        <end position="355"/>
    </location>
</feature>
<dbReference type="PROSITE" id="PS00626">
    <property type="entry name" value="RCC1_2"/>
    <property type="match status" value="1"/>
</dbReference>
<feature type="repeat" description="RCC1" evidence="2">
    <location>
        <begin position="99"/>
        <end position="151"/>
    </location>
</feature>
<feature type="repeat" description="RCC1" evidence="2">
    <location>
        <begin position="259"/>
        <end position="307"/>
    </location>
</feature>
<feature type="repeat" description="RCC1" evidence="2">
    <location>
        <begin position="207"/>
        <end position="258"/>
    </location>
</feature>
<reference evidence="5" key="1">
    <citation type="submission" date="2025-08" db="UniProtKB">
        <authorList>
            <consortium name="RefSeq"/>
        </authorList>
    </citation>
    <scope>IDENTIFICATION</scope>
    <source>
        <tissue evidence="5">Muscle</tissue>
    </source>
</reference>
<organism evidence="4 5">
    <name type="scientific">Bombus vosnesenskii</name>
    <dbReference type="NCBI Taxonomy" id="207650"/>
    <lineage>
        <taxon>Eukaryota</taxon>
        <taxon>Metazoa</taxon>
        <taxon>Ecdysozoa</taxon>
        <taxon>Arthropoda</taxon>
        <taxon>Hexapoda</taxon>
        <taxon>Insecta</taxon>
        <taxon>Pterygota</taxon>
        <taxon>Neoptera</taxon>
        <taxon>Endopterygota</taxon>
        <taxon>Hymenoptera</taxon>
        <taxon>Apocrita</taxon>
        <taxon>Aculeata</taxon>
        <taxon>Apoidea</taxon>
        <taxon>Anthophila</taxon>
        <taxon>Apidae</taxon>
        <taxon>Bombus</taxon>
        <taxon>Pyrobombus</taxon>
    </lineage>
</organism>
<dbReference type="PANTHER" id="PTHR22872:SF2">
    <property type="entry name" value="INHIBITOR OF BRUTON TYROSINE KINASE"/>
    <property type="match status" value="1"/>
</dbReference>
<dbReference type="Pfam" id="PF00651">
    <property type="entry name" value="BTB"/>
    <property type="match status" value="1"/>
</dbReference>